<feature type="modified residue" description="4-aspartylphosphate" evidence="3">
    <location>
        <position position="54"/>
    </location>
</feature>
<keyword evidence="2" id="KW-0902">Two-component regulatory system</keyword>
<dbReference type="InterPro" id="IPR001789">
    <property type="entry name" value="Sig_transdc_resp-reg_receiver"/>
</dbReference>
<dbReference type="InterPro" id="IPR011006">
    <property type="entry name" value="CheY-like_superfamily"/>
</dbReference>
<dbReference type="PROSITE" id="PS50110">
    <property type="entry name" value="RESPONSE_REGULATORY"/>
    <property type="match status" value="1"/>
</dbReference>
<evidence type="ECO:0000313" key="6">
    <source>
        <dbReference type="Proteomes" id="UP001197609"/>
    </source>
</evidence>
<dbReference type="SUPFAM" id="SSF52172">
    <property type="entry name" value="CheY-like"/>
    <property type="match status" value="1"/>
</dbReference>
<feature type="domain" description="Response regulatory" evidence="4">
    <location>
        <begin position="5"/>
        <end position="121"/>
    </location>
</feature>
<evidence type="ECO:0000256" key="2">
    <source>
        <dbReference type="ARBA" id="ARBA00023012"/>
    </source>
</evidence>
<dbReference type="GO" id="GO:0000160">
    <property type="term" value="P:phosphorelay signal transduction system"/>
    <property type="evidence" value="ECO:0007669"/>
    <property type="project" value="UniProtKB-KW"/>
</dbReference>
<evidence type="ECO:0000259" key="4">
    <source>
        <dbReference type="PROSITE" id="PS50110"/>
    </source>
</evidence>
<dbReference type="Gene3D" id="3.40.50.2300">
    <property type="match status" value="1"/>
</dbReference>
<proteinExistence type="predicted"/>
<dbReference type="SMART" id="SM00448">
    <property type="entry name" value="REC"/>
    <property type="match status" value="1"/>
</dbReference>
<name>A0AAJ1AIY2_9BACT</name>
<keyword evidence="1 3" id="KW-0597">Phosphoprotein</keyword>
<dbReference type="AlphaFoldDB" id="A0AAJ1AIY2"/>
<evidence type="ECO:0000313" key="5">
    <source>
        <dbReference type="EMBL" id="MBZ0160610.1"/>
    </source>
</evidence>
<accession>A0AAJ1AIY2</accession>
<reference evidence="5 6" key="1">
    <citation type="journal article" date="2021" name="bioRxiv">
        <title>Unraveling nitrogen, sulfur and carbon metabolic pathways and microbial community transcriptional responses to substrate deprivation and toxicity stresses in a bioreactor mimicking anoxic brackish coastal sediment conditions.</title>
        <authorList>
            <person name="Martins P.D."/>
            <person name="Echeveste M.J."/>
            <person name="Arshad A."/>
            <person name="Kurth J."/>
            <person name="Ouboter H."/>
            <person name="Jetten M.S.M."/>
            <person name="Welte C.U."/>
        </authorList>
    </citation>
    <scope>NUCLEOTIDE SEQUENCE [LARGE SCALE GENOMIC DNA]</scope>
    <source>
        <strain evidence="5">MAG_38</strain>
    </source>
</reference>
<dbReference type="PANTHER" id="PTHR45339:SF1">
    <property type="entry name" value="HYBRID SIGNAL TRANSDUCTION HISTIDINE KINASE J"/>
    <property type="match status" value="1"/>
</dbReference>
<evidence type="ECO:0000256" key="3">
    <source>
        <dbReference type="PROSITE-ProRule" id="PRU00169"/>
    </source>
</evidence>
<sequence length="123" mass="13548">MTRDAILIVEDHEVSRELAVALLTAAGYTVLEAEDGRGLLDRVKRERPSLILMDLQLPHIDGFTLTRQIKADAETCQIPVLAATAYAQPEQEIKALEAGCVGYLTKPLDVQTLLKTVARLLDH</sequence>
<dbReference type="EMBL" id="JAIOIU010000136">
    <property type="protein sequence ID" value="MBZ0160610.1"/>
    <property type="molecule type" value="Genomic_DNA"/>
</dbReference>
<protein>
    <submittedName>
        <fullName evidence="5">Response regulator</fullName>
    </submittedName>
</protein>
<dbReference type="Proteomes" id="UP001197609">
    <property type="component" value="Unassembled WGS sequence"/>
</dbReference>
<organism evidence="5 6">
    <name type="scientific">Candidatus Methylomirabilis tolerans</name>
    <dbReference type="NCBI Taxonomy" id="3123416"/>
    <lineage>
        <taxon>Bacteria</taxon>
        <taxon>Candidatus Methylomirabilota</taxon>
        <taxon>Candidatus Methylomirabilia</taxon>
        <taxon>Candidatus Methylomirabilales</taxon>
        <taxon>Candidatus Methylomirabilaceae</taxon>
        <taxon>Candidatus Methylomirabilis</taxon>
    </lineage>
</organism>
<dbReference type="Pfam" id="PF00072">
    <property type="entry name" value="Response_reg"/>
    <property type="match status" value="1"/>
</dbReference>
<gene>
    <name evidence="5" type="ORF">K8G79_10830</name>
</gene>
<dbReference type="PANTHER" id="PTHR45339">
    <property type="entry name" value="HYBRID SIGNAL TRANSDUCTION HISTIDINE KINASE J"/>
    <property type="match status" value="1"/>
</dbReference>
<evidence type="ECO:0000256" key="1">
    <source>
        <dbReference type="ARBA" id="ARBA00022553"/>
    </source>
</evidence>
<comment type="caution">
    <text evidence="5">The sequence shown here is derived from an EMBL/GenBank/DDBJ whole genome shotgun (WGS) entry which is preliminary data.</text>
</comment>